<dbReference type="InterPro" id="IPR002110">
    <property type="entry name" value="Ankyrin_rpt"/>
</dbReference>
<feature type="repeat" description="ANK" evidence="1">
    <location>
        <begin position="430"/>
        <end position="462"/>
    </location>
</feature>
<feature type="repeat" description="ANK" evidence="1">
    <location>
        <begin position="397"/>
        <end position="429"/>
    </location>
</feature>
<dbReference type="Proteomes" id="UP001608902">
    <property type="component" value="Unassembled WGS sequence"/>
</dbReference>
<proteinExistence type="predicted"/>
<dbReference type="PROSITE" id="PS50297">
    <property type="entry name" value="ANK_REP_REGION"/>
    <property type="match status" value="3"/>
</dbReference>
<dbReference type="Pfam" id="PF12796">
    <property type="entry name" value="Ank_2"/>
    <property type="match status" value="2"/>
</dbReference>
<evidence type="ECO:0000313" key="5">
    <source>
        <dbReference type="EMBL" id="MFH4980405.1"/>
    </source>
</evidence>
<dbReference type="SUPFAM" id="SSF48403">
    <property type="entry name" value="Ankyrin repeat"/>
    <property type="match status" value="1"/>
</dbReference>
<comment type="caution">
    <text evidence="5">The sequence shown here is derived from an EMBL/GenBank/DDBJ whole genome shotgun (WGS) entry which is preliminary data.</text>
</comment>
<gene>
    <name evidence="5" type="ORF">AB6A40_007114</name>
</gene>
<feature type="transmembrane region" description="Helical" evidence="3">
    <location>
        <begin position="114"/>
        <end position="135"/>
    </location>
</feature>
<accession>A0ABD6EK98</accession>
<keyword evidence="3" id="KW-0472">Membrane</keyword>
<evidence type="ECO:0000259" key="4">
    <source>
        <dbReference type="Pfam" id="PF07684"/>
    </source>
</evidence>
<dbReference type="AlphaFoldDB" id="A0ABD6EK98"/>
<dbReference type="PANTHER" id="PTHR24118:SF100">
    <property type="entry name" value="FYVE-TYPE DOMAIN-CONTAINING PROTEIN"/>
    <property type="match status" value="1"/>
</dbReference>
<feature type="compositionally biased region" description="Polar residues" evidence="2">
    <location>
        <begin position="553"/>
        <end position="579"/>
    </location>
</feature>
<evidence type="ECO:0000256" key="3">
    <source>
        <dbReference type="SAM" id="Phobius"/>
    </source>
</evidence>
<keyword evidence="3" id="KW-0812">Transmembrane</keyword>
<dbReference type="SMART" id="SM00248">
    <property type="entry name" value="ANK"/>
    <property type="match status" value="6"/>
</dbReference>
<reference evidence="5 6" key="1">
    <citation type="submission" date="2024-08" db="EMBL/GenBank/DDBJ databases">
        <title>Gnathostoma spinigerum genome.</title>
        <authorList>
            <person name="Gonzalez-Bertolin B."/>
            <person name="Monzon S."/>
            <person name="Zaballos A."/>
            <person name="Jimenez P."/>
            <person name="Dekumyoy P."/>
            <person name="Varona S."/>
            <person name="Cuesta I."/>
            <person name="Sumanam S."/>
            <person name="Adisakwattana P."/>
            <person name="Gasser R.B."/>
            <person name="Hernandez-Gonzalez A."/>
            <person name="Young N.D."/>
            <person name="Perteguer M.J."/>
        </authorList>
    </citation>
    <scope>NUCLEOTIDE SEQUENCE [LARGE SCALE GENOMIC DNA]</scope>
    <source>
        <strain evidence="5">AL3</strain>
        <tissue evidence="5">Liver</tissue>
    </source>
</reference>
<keyword evidence="3" id="KW-1133">Transmembrane helix</keyword>
<dbReference type="Pfam" id="PF00023">
    <property type="entry name" value="Ank"/>
    <property type="match status" value="1"/>
</dbReference>
<sequence length="671" mass="73848">MVRDERPLIYSWNSESGVGPLVVVPQNSLSSLFSEYRREKLGITEPLSGTMVILQFDVSSCLNEARDDCFTDIERVVKYLGAANAKQDFQDLGMSMYEARVEKNREEPTKPNSLPALVITMVFIFVMLLTIVVVMQQGRKRKVMHAKIWHPQPADNYKSSTANLDSYNPHSGYLLGSDNTKRLRSESVPIGIAHPNLYVEDDAQSFLKPRPTNEPKVDVRQWNSLHEEANSLKAISSPIKTALVNERGRYGRTALMQTACNQAKTESVSVEDVEKLLRAGADIDAQDDSEDTALMLAVKSGRQMVVECLLKNGADPTIVDECDRTPLHHAVAIQSTEITKLLLETRKINVDALDVENRTALVVCAKYDMMGPEIAEMLLRAKADVACVGDKCSRTYDGKTALHFAAQHNNVEIIRVLVENGANKDAQDQLDQTPLFLAAKEGHLEAVEKLICLGASKEITDQKERSPRDVAAENLYMEVVNFLDSVQTQRVLGMSMAASFGHLDAVAASRFKKMLKKASSKTTVKKNSSPVHPPSSSSHSSGSANPLTPPLSDGSTYSTTPSPNSGQNFSSLRNMNHPAQNEGIPHGSSVMLSPYSDHHTGNSCSPPQLAQVISKAAAWQQPELPPIHYEDSKFYGSGSALIEAYPNQRPVQPIYSHSYSTAHLSSCYYNV</sequence>
<dbReference type="EMBL" id="JBGFUD010005504">
    <property type="protein sequence ID" value="MFH4980405.1"/>
    <property type="molecule type" value="Genomic_DNA"/>
</dbReference>
<protein>
    <recommendedName>
        <fullName evidence="4">Notch NODP domain-containing protein</fullName>
    </recommendedName>
</protein>
<organism evidence="5 6">
    <name type="scientific">Gnathostoma spinigerum</name>
    <dbReference type="NCBI Taxonomy" id="75299"/>
    <lineage>
        <taxon>Eukaryota</taxon>
        <taxon>Metazoa</taxon>
        <taxon>Ecdysozoa</taxon>
        <taxon>Nematoda</taxon>
        <taxon>Chromadorea</taxon>
        <taxon>Rhabditida</taxon>
        <taxon>Spirurina</taxon>
        <taxon>Gnathostomatomorpha</taxon>
        <taxon>Gnathostomatoidea</taxon>
        <taxon>Gnathostomatidae</taxon>
        <taxon>Gnathostoma</taxon>
    </lineage>
</organism>
<name>A0ABD6EK98_9BILA</name>
<feature type="region of interest" description="Disordered" evidence="2">
    <location>
        <begin position="518"/>
        <end position="607"/>
    </location>
</feature>
<evidence type="ECO:0000256" key="1">
    <source>
        <dbReference type="PROSITE-ProRule" id="PRU00023"/>
    </source>
</evidence>
<dbReference type="InterPro" id="IPR036770">
    <property type="entry name" value="Ankyrin_rpt-contain_sf"/>
</dbReference>
<feature type="compositionally biased region" description="Low complexity" evidence="2">
    <location>
        <begin position="528"/>
        <end position="543"/>
    </location>
</feature>
<feature type="repeat" description="ANK" evidence="1">
    <location>
        <begin position="289"/>
        <end position="321"/>
    </location>
</feature>
<evidence type="ECO:0000256" key="2">
    <source>
        <dbReference type="SAM" id="MobiDB-lite"/>
    </source>
</evidence>
<keyword evidence="6" id="KW-1185">Reference proteome</keyword>
<keyword evidence="1" id="KW-0040">ANK repeat</keyword>
<evidence type="ECO:0000313" key="6">
    <source>
        <dbReference type="Proteomes" id="UP001608902"/>
    </source>
</evidence>
<feature type="domain" description="Notch NODP" evidence="4">
    <location>
        <begin position="49"/>
        <end position="106"/>
    </location>
</feature>
<dbReference type="InterPro" id="IPR011656">
    <property type="entry name" value="Notch_NODP_dom"/>
</dbReference>
<dbReference type="Gene3D" id="3.30.70.3310">
    <property type="match status" value="1"/>
</dbReference>
<dbReference type="Gene3D" id="1.25.40.20">
    <property type="entry name" value="Ankyrin repeat-containing domain"/>
    <property type="match status" value="1"/>
</dbReference>
<dbReference type="PROSITE" id="PS50088">
    <property type="entry name" value="ANK_REPEAT"/>
    <property type="match status" value="3"/>
</dbReference>
<dbReference type="PRINTS" id="PR01983">
    <property type="entry name" value="NOTCH"/>
</dbReference>
<dbReference type="PANTHER" id="PTHR24118">
    <property type="entry name" value="POTE ANKYRIN DOMAIN"/>
    <property type="match status" value="1"/>
</dbReference>
<dbReference type="Pfam" id="PF07684">
    <property type="entry name" value="NODP"/>
    <property type="match status" value="1"/>
</dbReference>